<feature type="compositionally biased region" description="Polar residues" evidence="1">
    <location>
        <begin position="1"/>
        <end position="11"/>
    </location>
</feature>
<dbReference type="EMBL" id="MN740311">
    <property type="protein sequence ID" value="QHT99621.1"/>
    <property type="molecule type" value="Genomic_DNA"/>
</dbReference>
<name>A0A6C0J1U2_9ZZZZ</name>
<proteinExistence type="predicted"/>
<protein>
    <submittedName>
        <fullName evidence="2">Uncharacterized protein</fullName>
    </submittedName>
</protein>
<sequence length="168" mass="19403">METHSAPNSLDKNFFISIEQQETTPPRSPSSSSSRSASCSPLFGRKVEMRKYGYSARKNNDQRRNAIEHAVLEHGINPVKEHLTKISKYDEKFKKDLEELQLYGDEIEYIRNTNIAELIDNETKKIQNSFLQAHSLVTEYRKSMATYGLSSKVIEKKLKRVCKEAMKE</sequence>
<feature type="compositionally biased region" description="Low complexity" evidence="1">
    <location>
        <begin position="29"/>
        <end position="41"/>
    </location>
</feature>
<reference evidence="2" key="1">
    <citation type="journal article" date="2020" name="Nature">
        <title>Giant virus diversity and host interactions through global metagenomics.</title>
        <authorList>
            <person name="Schulz F."/>
            <person name="Roux S."/>
            <person name="Paez-Espino D."/>
            <person name="Jungbluth S."/>
            <person name="Walsh D.A."/>
            <person name="Denef V.J."/>
            <person name="McMahon K.D."/>
            <person name="Konstantinidis K.T."/>
            <person name="Eloe-Fadrosh E.A."/>
            <person name="Kyrpides N.C."/>
            <person name="Woyke T."/>
        </authorList>
    </citation>
    <scope>NUCLEOTIDE SEQUENCE</scope>
    <source>
        <strain evidence="2">GVMAG-M-3300025727-45</strain>
    </source>
</reference>
<evidence type="ECO:0000313" key="2">
    <source>
        <dbReference type="EMBL" id="QHT99621.1"/>
    </source>
</evidence>
<organism evidence="2">
    <name type="scientific">viral metagenome</name>
    <dbReference type="NCBI Taxonomy" id="1070528"/>
    <lineage>
        <taxon>unclassified sequences</taxon>
        <taxon>metagenomes</taxon>
        <taxon>organismal metagenomes</taxon>
    </lineage>
</organism>
<accession>A0A6C0J1U2</accession>
<feature type="region of interest" description="Disordered" evidence="1">
    <location>
        <begin position="1"/>
        <end position="42"/>
    </location>
</feature>
<dbReference type="AlphaFoldDB" id="A0A6C0J1U2"/>
<evidence type="ECO:0000256" key="1">
    <source>
        <dbReference type="SAM" id="MobiDB-lite"/>
    </source>
</evidence>